<protein>
    <submittedName>
        <fullName evidence="3">Efflux transporter outer membrane subunit</fullName>
    </submittedName>
</protein>
<dbReference type="PANTHER" id="PTHR30203">
    <property type="entry name" value="OUTER MEMBRANE CATION EFFLUX PROTEIN"/>
    <property type="match status" value="1"/>
</dbReference>
<gene>
    <name evidence="3" type="ORF">ACFQY0_09605</name>
</gene>
<keyword evidence="2" id="KW-1134">Transmembrane beta strand</keyword>
<proteinExistence type="inferred from homology"/>
<dbReference type="InterPro" id="IPR003423">
    <property type="entry name" value="OMP_efflux"/>
</dbReference>
<dbReference type="NCBIfam" id="TIGR01845">
    <property type="entry name" value="outer_NodT"/>
    <property type="match status" value="1"/>
</dbReference>
<keyword evidence="2" id="KW-0564">Palmitate</keyword>
<keyword evidence="2" id="KW-0812">Transmembrane</keyword>
<dbReference type="Pfam" id="PF02321">
    <property type="entry name" value="OEP"/>
    <property type="match status" value="2"/>
</dbReference>
<organism evidence="3 4">
    <name type="scientific">Haloferula chungangensis</name>
    <dbReference type="NCBI Taxonomy" id="1048331"/>
    <lineage>
        <taxon>Bacteria</taxon>
        <taxon>Pseudomonadati</taxon>
        <taxon>Verrucomicrobiota</taxon>
        <taxon>Verrucomicrobiia</taxon>
        <taxon>Verrucomicrobiales</taxon>
        <taxon>Verrucomicrobiaceae</taxon>
        <taxon>Haloferula</taxon>
    </lineage>
</organism>
<dbReference type="EMBL" id="JBHTBS010000004">
    <property type="protein sequence ID" value="MFC7337429.1"/>
    <property type="molecule type" value="Genomic_DNA"/>
</dbReference>
<name>A0ABW2L834_9BACT</name>
<comment type="similarity">
    <text evidence="1 2">Belongs to the outer membrane factor (OMF) (TC 1.B.17) family.</text>
</comment>
<reference evidence="4" key="1">
    <citation type="journal article" date="2019" name="Int. J. Syst. Evol. Microbiol.">
        <title>The Global Catalogue of Microorganisms (GCM) 10K type strain sequencing project: providing services to taxonomists for standard genome sequencing and annotation.</title>
        <authorList>
            <consortium name="The Broad Institute Genomics Platform"/>
            <consortium name="The Broad Institute Genome Sequencing Center for Infectious Disease"/>
            <person name="Wu L."/>
            <person name="Ma J."/>
        </authorList>
    </citation>
    <scope>NUCLEOTIDE SEQUENCE [LARGE SCALE GENOMIC DNA]</scope>
    <source>
        <strain evidence="4">CGMCC 4.1467</strain>
    </source>
</reference>
<keyword evidence="2" id="KW-0472">Membrane</keyword>
<evidence type="ECO:0000313" key="3">
    <source>
        <dbReference type="EMBL" id="MFC7337429.1"/>
    </source>
</evidence>
<dbReference type="SUPFAM" id="SSF56954">
    <property type="entry name" value="Outer membrane efflux proteins (OEP)"/>
    <property type="match status" value="1"/>
</dbReference>
<dbReference type="InterPro" id="IPR010131">
    <property type="entry name" value="MdtP/NodT-like"/>
</dbReference>
<evidence type="ECO:0000256" key="1">
    <source>
        <dbReference type="ARBA" id="ARBA00007613"/>
    </source>
</evidence>
<dbReference type="RefSeq" id="WP_379711690.1">
    <property type="nucleotide sequence ID" value="NZ_JBHTBS010000004.1"/>
</dbReference>
<evidence type="ECO:0000256" key="2">
    <source>
        <dbReference type="RuleBase" id="RU362097"/>
    </source>
</evidence>
<dbReference type="PANTHER" id="PTHR30203:SF25">
    <property type="entry name" value="OUTER MEMBRANE PROTEIN-RELATED"/>
    <property type="match status" value="1"/>
</dbReference>
<keyword evidence="4" id="KW-1185">Reference proteome</keyword>
<comment type="subcellular location">
    <subcellularLocation>
        <location evidence="2">Cell membrane</location>
        <topology evidence="2">Lipid-anchor</topology>
    </subcellularLocation>
</comment>
<keyword evidence="2" id="KW-0449">Lipoprotein</keyword>
<sequence length="486" mass="53067">MLRAGRLISLGTVATLSLSSCITVGPDYEDPDLAVADEWDSLGGSTAVPDYWTQRLSADQSARRTGAELWWRQFNDSSLNHLITHARTSHPTAAAADARIREARAQRNVLAAAWSPWFGTGGEVQMGENNPSTFGGTTGSSFSTNFISTVEAGWEVDLFGGTRRGVEAATAEWQAAIEWQRDALVVLSAEVALQYIATRTLEERLARATQAVADFSELHEILSNRQGEGLTPEADVVESRAQLLTRQARLPKLEQEMKVARIRLANSSGLYPNALAALLKKNIGIPVPPPKILVAMPADALRNRPDVRREERKLAAQTARIGLAESELYPKLSISGALSWESTSASDLFSQANRAFGFGPKLKWRIFEGCKIQNRIAEEEARTDIRLAAYQQQVLDAVAEIEIALTRLDTEQRYAAAQSAAAKEHLKSTKLTRESYLAGLVDIRRLLNALMDYHDARDEEAAALGRRAGFAAALFKSLGGGQIPDA</sequence>
<dbReference type="Proteomes" id="UP001596472">
    <property type="component" value="Unassembled WGS sequence"/>
</dbReference>
<comment type="caution">
    <text evidence="3">The sequence shown here is derived from an EMBL/GenBank/DDBJ whole genome shotgun (WGS) entry which is preliminary data.</text>
</comment>
<evidence type="ECO:0000313" key="4">
    <source>
        <dbReference type="Proteomes" id="UP001596472"/>
    </source>
</evidence>
<dbReference type="PROSITE" id="PS51257">
    <property type="entry name" value="PROKAR_LIPOPROTEIN"/>
    <property type="match status" value="1"/>
</dbReference>
<dbReference type="Gene3D" id="1.20.1600.10">
    <property type="entry name" value="Outer membrane efflux proteins (OEP)"/>
    <property type="match status" value="1"/>
</dbReference>
<dbReference type="Gene3D" id="2.20.200.10">
    <property type="entry name" value="Outer membrane efflux proteins (OEP)"/>
    <property type="match status" value="1"/>
</dbReference>
<accession>A0ABW2L834</accession>